<protein>
    <submittedName>
        <fullName evidence="1">ATP-dependent caseinolytic (Clp) protease/crotonase family protein</fullName>
    </submittedName>
</protein>
<dbReference type="InterPro" id="IPR029045">
    <property type="entry name" value="ClpP/crotonase-like_dom_sf"/>
</dbReference>
<keyword evidence="1" id="KW-0645">Protease</keyword>
<dbReference type="GO" id="GO:0009368">
    <property type="term" value="C:endopeptidase Clp complex"/>
    <property type="evidence" value="ECO:0007669"/>
    <property type="project" value="TreeGrafter"/>
</dbReference>
<evidence type="ECO:0000313" key="1">
    <source>
        <dbReference type="EMBL" id="GFY90556.1"/>
    </source>
</evidence>
<proteinExistence type="predicted"/>
<sequence length="113" mass="12065">MNGLVANESEGFAIYDVLMSLKTEIRTVALGTATGQACLLLAAGTKGRRAYLSFIPVMIQEPRVAPSGSLSASDVAIRAKEILWRGQEYLKDVYLPEEEESDTSAVTDGIGAV</sequence>
<dbReference type="AlphaFoldDB" id="A0A7J0EWG9"/>
<evidence type="ECO:0000313" key="2">
    <source>
        <dbReference type="Proteomes" id="UP000585474"/>
    </source>
</evidence>
<gene>
    <name evidence="1" type="ORF">Acr_07g0007530</name>
</gene>
<dbReference type="GO" id="GO:0004176">
    <property type="term" value="F:ATP-dependent peptidase activity"/>
    <property type="evidence" value="ECO:0007669"/>
    <property type="project" value="TreeGrafter"/>
</dbReference>
<dbReference type="InterPro" id="IPR023562">
    <property type="entry name" value="ClpP/TepA"/>
</dbReference>
<dbReference type="EMBL" id="BJWL01000007">
    <property type="protein sequence ID" value="GFY90556.1"/>
    <property type="molecule type" value="Genomic_DNA"/>
</dbReference>
<dbReference type="GO" id="GO:0051117">
    <property type="term" value="F:ATPase binding"/>
    <property type="evidence" value="ECO:0007669"/>
    <property type="project" value="TreeGrafter"/>
</dbReference>
<reference evidence="1 2" key="1">
    <citation type="submission" date="2019-07" db="EMBL/GenBank/DDBJ databases">
        <title>De Novo Assembly of kiwifruit Actinidia rufa.</title>
        <authorList>
            <person name="Sugita-Konishi S."/>
            <person name="Sato K."/>
            <person name="Mori E."/>
            <person name="Abe Y."/>
            <person name="Kisaki G."/>
            <person name="Hamano K."/>
            <person name="Suezawa K."/>
            <person name="Otani M."/>
            <person name="Fukuda T."/>
            <person name="Manabe T."/>
            <person name="Gomi K."/>
            <person name="Tabuchi M."/>
            <person name="Akimitsu K."/>
            <person name="Kataoka I."/>
        </authorList>
    </citation>
    <scope>NUCLEOTIDE SEQUENCE [LARGE SCALE GENOMIC DNA]</scope>
    <source>
        <strain evidence="2">cv. Fuchu</strain>
    </source>
</reference>
<dbReference type="SUPFAM" id="SSF52096">
    <property type="entry name" value="ClpP/crotonase"/>
    <property type="match status" value="1"/>
</dbReference>
<comment type="caution">
    <text evidence="1">The sequence shown here is derived from an EMBL/GenBank/DDBJ whole genome shotgun (WGS) entry which is preliminary data.</text>
</comment>
<dbReference type="Pfam" id="PF00574">
    <property type="entry name" value="CLP_protease"/>
    <property type="match status" value="1"/>
</dbReference>
<dbReference type="OrthoDB" id="2017408at2759"/>
<organism evidence="1 2">
    <name type="scientific">Actinidia rufa</name>
    <dbReference type="NCBI Taxonomy" id="165716"/>
    <lineage>
        <taxon>Eukaryota</taxon>
        <taxon>Viridiplantae</taxon>
        <taxon>Streptophyta</taxon>
        <taxon>Embryophyta</taxon>
        <taxon>Tracheophyta</taxon>
        <taxon>Spermatophyta</taxon>
        <taxon>Magnoliopsida</taxon>
        <taxon>eudicotyledons</taxon>
        <taxon>Gunneridae</taxon>
        <taxon>Pentapetalae</taxon>
        <taxon>asterids</taxon>
        <taxon>Ericales</taxon>
        <taxon>Actinidiaceae</taxon>
        <taxon>Actinidia</taxon>
    </lineage>
</organism>
<name>A0A7J0EWG9_9ERIC</name>
<dbReference type="PANTHER" id="PTHR10381:SF6">
    <property type="entry name" value="ATP-DEPENDENT CLP PROTEASE PROTEOLYTIC SUBUNIT-RELATED PROTEIN 3, CHLOROPLASTIC"/>
    <property type="match status" value="1"/>
</dbReference>
<accession>A0A7J0EWG9</accession>
<dbReference type="Gene3D" id="3.90.226.10">
    <property type="entry name" value="2-enoyl-CoA Hydratase, Chain A, domain 1"/>
    <property type="match status" value="1"/>
</dbReference>
<keyword evidence="1" id="KW-0378">Hydrolase</keyword>
<keyword evidence="2" id="KW-1185">Reference proteome</keyword>
<dbReference type="GO" id="GO:0004252">
    <property type="term" value="F:serine-type endopeptidase activity"/>
    <property type="evidence" value="ECO:0007669"/>
    <property type="project" value="TreeGrafter"/>
</dbReference>
<dbReference type="GO" id="GO:0006515">
    <property type="term" value="P:protein quality control for misfolded or incompletely synthesized proteins"/>
    <property type="evidence" value="ECO:0007669"/>
    <property type="project" value="TreeGrafter"/>
</dbReference>
<dbReference type="Proteomes" id="UP000585474">
    <property type="component" value="Unassembled WGS sequence"/>
</dbReference>
<dbReference type="PANTHER" id="PTHR10381">
    <property type="entry name" value="ATP-DEPENDENT CLP PROTEASE PROTEOLYTIC SUBUNIT"/>
    <property type="match status" value="1"/>
</dbReference>